<reference evidence="2 3" key="1">
    <citation type="submission" date="2021-07" db="EMBL/GenBank/DDBJ databases">
        <authorList>
            <person name="Palmer J.M."/>
        </authorList>
    </citation>
    <scope>NUCLEOTIDE SEQUENCE [LARGE SCALE GENOMIC DNA]</scope>
    <source>
        <strain evidence="2 3">AT_MEX2019</strain>
        <tissue evidence="2">Muscle</tissue>
    </source>
</reference>
<feature type="region of interest" description="Disordered" evidence="1">
    <location>
        <begin position="1"/>
        <end position="47"/>
    </location>
</feature>
<evidence type="ECO:0000313" key="2">
    <source>
        <dbReference type="EMBL" id="MED6248012.1"/>
    </source>
</evidence>
<evidence type="ECO:0000256" key="1">
    <source>
        <dbReference type="SAM" id="MobiDB-lite"/>
    </source>
</evidence>
<comment type="caution">
    <text evidence="2">The sequence shown here is derived from an EMBL/GenBank/DDBJ whole genome shotgun (WGS) entry which is preliminary data.</text>
</comment>
<keyword evidence="3" id="KW-1185">Reference proteome</keyword>
<sequence length="92" mass="10301">MPAMASHQKTEACRKKATEGEVSSSHIRLEAPQQAGEEVKMSLGHSERGLQLSQSHCATLHFYPEKEQKKEENLTRHSVRCGWPQQQSSSAL</sequence>
<name>A0ABU7BBM9_9TELE</name>
<dbReference type="Proteomes" id="UP001345963">
    <property type="component" value="Unassembled WGS sequence"/>
</dbReference>
<evidence type="ECO:0000313" key="3">
    <source>
        <dbReference type="Proteomes" id="UP001345963"/>
    </source>
</evidence>
<organism evidence="2 3">
    <name type="scientific">Ataeniobius toweri</name>
    <dbReference type="NCBI Taxonomy" id="208326"/>
    <lineage>
        <taxon>Eukaryota</taxon>
        <taxon>Metazoa</taxon>
        <taxon>Chordata</taxon>
        <taxon>Craniata</taxon>
        <taxon>Vertebrata</taxon>
        <taxon>Euteleostomi</taxon>
        <taxon>Actinopterygii</taxon>
        <taxon>Neopterygii</taxon>
        <taxon>Teleostei</taxon>
        <taxon>Neoteleostei</taxon>
        <taxon>Acanthomorphata</taxon>
        <taxon>Ovalentaria</taxon>
        <taxon>Atherinomorphae</taxon>
        <taxon>Cyprinodontiformes</taxon>
        <taxon>Goodeidae</taxon>
        <taxon>Ataeniobius</taxon>
    </lineage>
</organism>
<feature type="compositionally biased region" description="Basic and acidic residues" evidence="1">
    <location>
        <begin position="8"/>
        <end position="19"/>
    </location>
</feature>
<accession>A0ABU7BBM9</accession>
<protein>
    <submittedName>
        <fullName evidence="2">Uncharacterized protein</fullName>
    </submittedName>
</protein>
<dbReference type="EMBL" id="JAHUTI010049710">
    <property type="protein sequence ID" value="MED6248012.1"/>
    <property type="molecule type" value="Genomic_DNA"/>
</dbReference>
<feature type="region of interest" description="Disordered" evidence="1">
    <location>
        <begin position="68"/>
        <end position="92"/>
    </location>
</feature>
<gene>
    <name evidence="2" type="ORF">ATANTOWER_023906</name>
</gene>
<feature type="compositionally biased region" description="Basic and acidic residues" evidence="1">
    <location>
        <begin position="37"/>
        <end position="47"/>
    </location>
</feature>
<proteinExistence type="predicted"/>